<dbReference type="Proteomes" id="UP000825598">
    <property type="component" value="Chromosome"/>
</dbReference>
<reference evidence="1" key="1">
    <citation type="submission" date="2021-07" db="EMBL/GenBank/DDBJ databases">
        <title>Complete Genome Sequences of Mycobacterium farcinogenes Isolated from Clinical Specimens from Patients in Thailand.</title>
        <authorList>
            <person name="Sodsai P."/>
        </authorList>
    </citation>
    <scope>NUCLEOTIDE SEQUENCE</scope>
    <source>
        <strain evidence="1">BKK/CU-MFGFA-001</strain>
    </source>
</reference>
<sequence>MKIDRNALAPREDVTRHHFAMGSPDSNVVDALAARIADNSHIEFQEMNRFLEAHGVALSGDEMLTGQHIRQPQVHEGTALYGPTSEQYIKIVQTLFSQWPVRLMIADPAGFCSGDEPWHIAWTGGFDESASGVGTSKRPPLNADVQNIADHAKHGFAEGTRHLAVAQYRLAELAGTGRLDPDESLSLQMSLVGAWEALYSGTLYAVRDRNTPDNTYDWADNTYSDGRTVIAQKRVEPRETSEDAWEHNRFLMGDGAVNEFPRGTVSTITAVRAEKVFRRPDSAPIEDSDPQVANLRGRLDRHG</sequence>
<gene>
    <name evidence="1" type="ORF">K6L26_23860</name>
</gene>
<dbReference type="EMBL" id="CP081673">
    <property type="protein sequence ID" value="QZH65009.1"/>
    <property type="molecule type" value="Genomic_DNA"/>
</dbReference>
<evidence type="ECO:0000313" key="2">
    <source>
        <dbReference type="Proteomes" id="UP000825598"/>
    </source>
</evidence>
<organism evidence="1 2">
    <name type="scientific">Mycolicibacterium farcinogenes</name>
    <name type="common">Mycobacterium farcinogenes</name>
    <dbReference type="NCBI Taxonomy" id="1802"/>
    <lineage>
        <taxon>Bacteria</taxon>
        <taxon>Bacillati</taxon>
        <taxon>Actinomycetota</taxon>
        <taxon>Actinomycetes</taxon>
        <taxon>Mycobacteriales</taxon>
        <taxon>Mycobacteriaceae</taxon>
        <taxon>Mycolicibacterium</taxon>
    </lineage>
</organism>
<evidence type="ECO:0000313" key="1">
    <source>
        <dbReference type="EMBL" id="QZH65009.1"/>
    </source>
</evidence>
<accession>A0ACD1FD63</accession>
<protein>
    <submittedName>
        <fullName evidence="1">Uncharacterized protein</fullName>
    </submittedName>
</protein>
<keyword evidence="2" id="KW-1185">Reference proteome</keyword>
<proteinExistence type="predicted"/>
<name>A0ACD1FD63_MYCFR</name>